<dbReference type="Proteomes" id="UP000008144">
    <property type="component" value="Chromosome 6"/>
</dbReference>
<comment type="similarity">
    <text evidence="8">Belongs to the WD repeat BOP1/ERB1 family.</text>
</comment>
<comment type="function">
    <text evidence="8">Required for maturation of ribosomal RNAs and formation of the large ribosomal subunit.</text>
</comment>
<feature type="compositionally biased region" description="Basic and acidic residues" evidence="10">
    <location>
        <begin position="93"/>
        <end position="126"/>
    </location>
</feature>
<reference evidence="12" key="3">
    <citation type="submission" date="2025-08" db="UniProtKB">
        <authorList>
            <consortium name="Ensembl"/>
        </authorList>
    </citation>
    <scope>IDENTIFICATION</scope>
</reference>
<comment type="subunit">
    <text evidence="7">Component of the PeBoW complex, composed of BOP1, PES1 and WDR12. The complex is held together by BOP1, which interacts with PES1 via its N-terminal domain and with WDR12 via a high-affinity interaction between the seven-bladed beta-propeller domains of the 2 proteins. The NOP7 complex associates with the 66S pre-ribosome. The PeBoW complex associates with DDX27, BOP1 interacts directly with DDX27.</text>
</comment>
<evidence type="ECO:0000256" key="9">
    <source>
        <dbReference type="PROSITE-ProRule" id="PRU00221"/>
    </source>
</evidence>
<comment type="subcellular location">
    <subcellularLocation>
        <location evidence="8">Nucleus</location>
        <location evidence="8">Nucleolus</location>
    </subcellularLocation>
    <subcellularLocation>
        <location evidence="8">Nucleus</location>
        <location evidence="8">Nucleoplasm</location>
    </subcellularLocation>
</comment>
<dbReference type="GO" id="GO:0000466">
    <property type="term" value="P:maturation of 5.8S rRNA from tricistronic rRNA transcript (SSU-rRNA, 5.8S rRNA, LSU-rRNA)"/>
    <property type="evidence" value="ECO:0007669"/>
    <property type="project" value="UniProtKB-UniRule"/>
</dbReference>
<dbReference type="EMBL" id="EAAA01002273">
    <property type="status" value="NOT_ANNOTATED_CDS"/>
    <property type="molecule type" value="Genomic_DNA"/>
</dbReference>
<accession>F6YXI8</accession>
<evidence type="ECO:0000256" key="5">
    <source>
        <dbReference type="ARBA" id="ARBA00023242"/>
    </source>
</evidence>
<feature type="region of interest" description="Disordered" evidence="10">
    <location>
        <begin position="1"/>
        <end position="142"/>
    </location>
</feature>
<evidence type="ECO:0000259" key="11">
    <source>
        <dbReference type="SMART" id="SM01035"/>
    </source>
</evidence>
<dbReference type="HOGENOM" id="CLU_011390_0_1_1"/>
<dbReference type="FunCoup" id="F6YXI8">
    <property type="interactions" value="363"/>
</dbReference>
<dbReference type="SUPFAM" id="SSF50978">
    <property type="entry name" value="WD40 repeat-like"/>
    <property type="match status" value="1"/>
</dbReference>
<evidence type="ECO:0000256" key="7">
    <source>
        <dbReference type="ARBA" id="ARBA00063179"/>
    </source>
</evidence>
<evidence type="ECO:0000256" key="4">
    <source>
        <dbReference type="ARBA" id="ARBA00022737"/>
    </source>
</evidence>
<feature type="compositionally biased region" description="Acidic residues" evidence="10">
    <location>
        <begin position="39"/>
        <end position="50"/>
    </location>
</feature>
<dbReference type="InterPro" id="IPR036322">
    <property type="entry name" value="WD40_repeat_dom_sf"/>
</dbReference>
<dbReference type="HAMAP" id="MF_03027">
    <property type="entry name" value="BOP1"/>
    <property type="match status" value="1"/>
</dbReference>
<keyword evidence="13" id="KW-1185">Reference proteome</keyword>
<evidence type="ECO:0000256" key="3">
    <source>
        <dbReference type="ARBA" id="ARBA00022574"/>
    </source>
</evidence>
<evidence type="ECO:0000256" key="6">
    <source>
        <dbReference type="ARBA" id="ARBA00055102"/>
    </source>
</evidence>
<organism evidence="12 13">
    <name type="scientific">Ciona intestinalis</name>
    <name type="common">Transparent sea squirt</name>
    <name type="synonym">Ascidia intestinalis</name>
    <dbReference type="NCBI Taxonomy" id="7719"/>
    <lineage>
        <taxon>Eukaryota</taxon>
        <taxon>Metazoa</taxon>
        <taxon>Chordata</taxon>
        <taxon>Tunicata</taxon>
        <taxon>Ascidiacea</taxon>
        <taxon>Phlebobranchia</taxon>
        <taxon>Cionidae</taxon>
        <taxon>Ciona</taxon>
    </lineage>
</organism>
<dbReference type="SMART" id="SM00320">
    <property type="entry name" value="WD40"/>
    <property type="match status" value="6"/>
</dbReference>
<dbReference type="OMA" id="MRPAKGE"/>
<keyword evidence="3 9" id="KW-0853">WD repeat</keyword>
<feature type="region of interest" description="Disordered" evidence="10">
    <location>
        <begin position="524"/>
        <end position="545"/>
    </location>
</feature>
<dbReference type="InterPro" id="IPR012953">
    <property type="entry name" value="BOP1_N_dom"/>
</dbReference>
<proteinExistence type="inferred from homology"/>
<evidence type="ECO:0000313" key="13">
    <source>
        <dbReference type="Proteomes" id="UP000008144"/>
    </source>
</evidence>
<keyword evidence="2 8" id="KW-0698">rRNA processing</keyword>
<dbReference type="STRING" id="7719.ENSCINP00000012564"/>
<dbReference type="PROSITE" id="PS50082">
    <property type="entry name" value="WD_REPEATS_2"/>
    <property type="match status" value="1"/>
</dbReference>
<keyword evidence="1 8" id="KW-0690">Ribosome biogenesis</keyword>
<evidence type="ECO:0000256" key="1">
    <source>
        <dbReference type="ARBA" id="ARBA00022517"/>
    </source>
</evidence>
<dbReference type="PANTHER" id="PTHR17605:SF0">
    <property type="entry name" value="RIBOSOME BIOGENESIS PROTEIN BOP1"/>
    <property type="match status" value="1"/>
</dbReference>
<reference evidence="13" key="1">
    <citation type="journal article" date="2002" name="Science">
        <title>The draft genome of Ciona intestinalis: insights into chordate and vertebrate origins.</title>
        <authorList>
            <person name="Dehal P."/>
            <person name="Satou Y."/>
            <person name="Campbell R.K."/>
            <person name="Chapman J."/>
            <person name="Degnan B."/>
            <person name="De Tomaso A."/>
            <person name="Davidson B."/>
            <person name="Di Gregorio A."/>
            <person name="Gelpke M."/>
            <person name="Goodstein D.M."/>
            <person name="Harafuji N."/>
            <person name="Hastings K.E."/>
            <person name="Ho I."/>
            <person name="Hotta K."/>
            <person name="Huang W."/>
            <person name="Kawashima T."/>
            <person name="Lemaire P."/>
            <person name="Martinez D."/>
            <person name="Meinertzhagen I.A."/>
            <person name="Necula S."/>
            <person name="Nonaka M."/>
            <person name="Putnam N."/>
            <person name="Rash S."/>
            <person name="Saiga H."/>
            <person name="Satake M."/>
            <person name="Terry A."/>
            <person name="Yamada L."/>
            <person name="Wang H.G."/>
            <person name="Awazu S."/>
            <person name="Azumi K."/>
            <person name="Boore J."/>
            <person name="Branno M."/>
            <person name="Chin-Bow S."/>
            <person name="DeSantis R."/>
            <person name="Doyle S."/>
            <person name="Francino P."/>
            <person name="Keys D.N."/>
            <person name="Haga S."/>
            <person name="Hayashi H."/>
            <person name="Hino K."/>
            <person name="Imai K.S."/>
            <person name="Inaba K."/>
            <person name="Kano S."/>
            <person name="Kobayashi K."/>
            <person name="Kobayashi M."/>
            <person name="Lee B.I."/>
            <person name="Makabe K.W."/>
            <person name="Manohar C."/>
            <person name="Matassi G."/>
            <person name="Medina M."/>
            <person name="Mochizuki Y."/>
            <person name="Mount S."/>
            <person name="Morishita T."/>
            <person name="Miura S."/>
            <person name="Nakayama A."/>
            <person name="Nishizaka S."/>
            <person name="Nomoto H."/>
            <person name="Ohta F."/>
            <person name="Oishi K."/>
            <person name="Rigoutsos I."/>
            <person name="Sano M."/>
            <person name="Sasaki A."/>
            <person name="Sasakura Y."/>
            <person name="Shoguchi E."/>
            <person name="Shin-i T."/>
            <person name="Spagnuolo A."/>
            <person name="Stainier D."/>
            <person name="Suzuki M.M."/>
            <person name="Tassy O."/>
            <person name="Takatori N."/>
            <person name="Tokuoka M."/>
            <person name="Yagi K."/>
            <person name="Yoshizaki F."/>
            <person name="Wada S."/>
            <person name="Zhang C."/>
            <person name="Hyatt P.D."/>
            <person name="Larimer F."/>
            <person name="Detter C."/>
            <person name="Doggett N."/>
            <person name="Glavina T."/>
            <person name="Hawkins T."/>
            <person name="Richardson P."/>
            <person name="Lucas S."/>
            <person name="Kohara Y."/>
            <person name="Levine M."/>
            <person name="Satoh N."/>
            <person name="Rokhsar D.S."/>
        </authorList>
    </citation>
    <scope>NUCLEOTIDE SEQUENCE [LARGE SCALE GENOMIC DNA]</scope>
</reference>
<dbReference type="PANTHER" id="PTHR17605">
    <property type="entry name" value="RIBOSOME BIOGENESIS PROTEIN BOP1 BLOCK OF PROLIFERATION 1 PROTEIN"/>
    <property type="match status" value="1"/>
</dbReference>
<dbReference type="GO" id="GO:0043021">
    <property type="term" value="F:ribonucleoprotein complex binding"/>
    <property type="evidence" value="ECO:0000318"/>
    <property type="project" value="GO_Central"/>
</dbReference>
<evidence type="ECO:0000256" key="10">
    <source>
        <dbReference type="SAM" id="MobiDB-lite"/>
    </source>
</evidence>
<feature type="domain" description="BOP1 N-terminal" evidence="11">
    <location>
        <begin position="150"/>
        <end position="408"/>
    </location>
</feature>
<dbReference type="Pfam" id="PF08145">
    <property type="entry name" value="BOP1NT"/>
    <property type="match status" value="1"/>
</dbReference>
<dbReference type="GO" id="GO:0030687">
    <property type="term" value="C:preribosome, large subunit precursor"/>
    <property type="evidence" value="ECO:0000318"/>
    <property type="project" value="GO_Central"/>
</dbReference>
<evidence type="ECO:0000313" key="12">
    <source>
        <dbReference type="Ensembl" id="ENSCINP00000012564.3"/>
    </source>
</evidence>
<evidence type="ECO:0000256" key="2">
    <source>
        <dbReference type="ARBA" id="ARBA00022552"/>
    </source>
</evidence>
<keyword evidence="4" id="KW-0677">Repeat</keyword>
<feature type="compositionally biased region" description="Acidic residues" evidence="10">
    <location>
        <begin position="127"/>
        <end position="137"/>
    </location>
</feature>
<reference evidence="12" key="4">
    <citation type="submission" date="2025-09" db="UniProtKB">
        <authorList>
            <consortium name="Ensembl"/>
        </authorList>
    </citation>
    <scope>IDENTIFICATION</scope>
</reference>
<dbReference type="GeneTree" id="ENSGT00390000018422"/>
<feature type="compositionally biased region" description="Acidic residues" evidence="10">
    <location>
        <begin position="58"/>
        <end position="92"/>
    </location>
</feature>
<dbReference type="InterPro" id="IPR001680">
    <property type="entry name" value="WD40_rpt"/>
</dbReference>
<dbReference type="InterPro" id="IPR019775">
    <property type="entry name" value="WD40_repeat_CS"/>
</dbReference>
<dbReference type="InParanoid" id="F6YXI8"/>
<feature type="repeat" description="WD" evidence="9">
    <location>
        <begin position="415"/>
        <end position="456"/>
    </location>
</feature>
<reference evidence="12" key="2">
    <citation type="journal article" date="2008" name="Genome Biol.">
        <title>Improved genome assembly and evidence-based global gene model set for the chordate Ciona intestinalis: new insight into intron and operon populations.</title>
        <authorList>
            <person name="Satou Y."/>
            <person name="Mineta K."/>
            <person name="Ogasawara M."/>
            <person name="Sasakura Y."/>
            <person name="Shoguchi E."/>
            <person name="Ueno K."/>
            <person name="Yamada L."/>
            <person name="Matsumoto J."/>
            <person name="Wasserscheid J."/>
            <person name="Dewar K."/>
            <person name="Wiley G.B."/>
            <person name="Macmil S.L."/>
            <person name="Roe B.A."/>
            <person name="Zeller R.W."/>
            <person name="Hastings K.E."/>
            <person name="Lemaire P."/>
            <person name="Lindquist E."/>
            <person name="Endo T."/>
            <person name="Hotta K."/>
            <person name="Inaba K."/>
        </authorList>
    </citation>
    <scope>NUCLEOTIDE SEQUENCE [LARGE SCALE GENOMIC DNA]</scope>
    <source>
        <strain evidence="12">wild type</strain>
    </source>
</reference>
<dbReference type="Ensembl" id="ENSCINT00000012564.3">
    <property type="protein sequence ID" value="ENSCINP00000012564.3"/>
    <property type="gene ID" value="ENSCING00000006069.3"/>
</dbReference>
<dbReference type="AlphaFoldDB" id="F6YXI8"/>
<evidence type="ECO:0000256" key="8">
    <source>
        <dbReference type="HAMAP-Rule" id="MF_03027"/>
    </source>
</evidence>
<dbReference type="GO" id="GO:0000463">
    <property type="term" value="P:maturation of LSU-rRNA from tricistronic rRNA transcript (SSU-rRNA, 5.8S rRNA, LSU-rRNA)"/>
    <property type="evidence" value="ECO:0000318"/>
    <property type="project" value="GO_Central"/>
</dbReference>
<dbReference type="InterPro" id="IPR028598">
    <property type="entry name" value="BOP1/Erb1"/>
</dbReference>
<dbReference type="FunFam" id="2.130.10.10:FF:000061">
    <property type="entry name" value="Ribosome biogenesis protein BOP1 homolog"/>
    <property type="match status" value="1"/>
</dbReference>
<sequence length="786" mass="90534">NLRLLHKTTSMKKKRPLSELQTSILGENEENLFTNKPIEEEESENEEENEENAHSVAEESESDYSGLGEDEDSDSDDSMLGEEDSDVEEGEEVNEKSTEPTQHTEEKKETSEVVAKINEKLEKQTEDNDNDTSDEEDSRNTVGNIPMQWYEDFPHIGYDLDGKKIAKPIRNNDELDKFLDKMDNPEYWKTIHDKTTGRDHVLTEEELSLVNRVQRGYFYDAKYDPHEPYVDFFTNEKMLHPINNAPAHKRSFTPSLVEKRKVGKLVHAIKMGWLKVGKPKQDDEEQIKFYDLWADVNDDKKQKMHIPAPKPALPGHEASYNPPPEYLPTQEEIDQWKEDDPEDRKFDFIPEKHDALRRVPQYPKFIQERFARCLDLYLCPRQRKMKFNVNPDDLIPDLPKPRDLRPFPTVQALCYRGHQAMVRTISVDTTGQWLASGSDDGVVRIWEVQTARCVRELKIDEKEAIKCISWCPNTSVCLLAITVVCHIFTDVLLQNLVDTKIIILNPYIGDRLVAQATDSLLQSYEPNEEEEEQSGSKSEKSNSLIPPWRSVETGLEYQDGYRLVITHPKAVSKVTWHAKGDYFAATVPNNSNAQVFLHQLTKRRSQNPFSKCKGAVQSVLFHPNRPFFFVATQQYVRVYNLVKQQLSKKLLSNAKWISSIAIHPGALYKHTGDNLIVGSYDCRLSWFDMDLSSKPYRTMRYHKRAIRACCFHRKYPLFASAGDDGSIVVSHGMVYSDLMQNPLIVPVKVLKGHKVDRNLGVLDCCFHPHQPWIFSSAADNTIRLFS</sequence>
<dbReference type="Pfam" id="PF00400">
    <property type="entry name" value="WD40"/>
    <property type="match status" value="3"/>
</dbReference>
<dbReference type="GO" id="GO:0070545">
    <property type="term" value="C:PeBoW complex"/>
    <property type="evidence" value="ECO:0000318"/>
    <property type="project" value="GO_Central"/>
</dbReference>
<dbReference type="PROSITE" id="PS50294">
    <property type="entry name" value="WD_REPEATS_REGION"/>
    <property type="match status" value="1"/>
</dbReference>
<dbReference type="PROSITE" id="PS00678">
    <property type="entry name" value="WD_REPEATS_1"/>
    <property type="match status" value="1"/>
</dbReference>
<dbReference type="Gene3D" id="2.130.10.10">
    <property type="entry name" value="YVTN repeat-like/Quinoprotein amine dehydrogenase"/>
    <property type="match status" value="1"/>
</dbReference>
<dbReference type="SMART" id="SM01035">
    <property type="entry name" value="BOP1NT"/>
    <property type="match status" value="1"/>
</dbReference>
<dbReference type="InterPro" id="IPR015943">
    <property type="entry name" value="WD40/YVTN_repeat-like_dom_sf"/>
</dbReference>
<dbReference type="GO" id="GO:0005654">
    <property type="term" value="C:nucleoplasm"/>
    <property type="evidence" value="ECO:0007669"/>
    <property type="project" value="UniProtKB-SubCell"/>
</dbReference>
<name>F6YXI8_CIOIN</name>
<keyword evidence="5 8" id="KW-0539">Nucleus</keyword>
<protein>
    <recommendedName>
        <fullName evidence="8">Ribosome biogenesis protein BOP1 homolog</fullName>
    </recommendedName>
</protein>
<comment type="function">
    <text evidence="6">Component of the PeBoW complex, which is required for maturation of 28S and 5.8S ribosomal RNAs and formation of the 60S ribosome.</text>
</comment>
<feature type="compositionally biased region" description="Basic residues" evidence="10">
    <location>
        <begin position="1"/>
        <end position="15"/>
    </location>
</feature>